<dbReference type="CDD" id="cd17557">
    <property type="entry name" value="REC_Rcp-like"/>
    <property type="match status" value="1"/>
</dbReference>
<proteinExistence type="predicted"/>
<evidence type="ECO:0000313" key="3">
    <source>
        <dbReference type="EMBL" id="MFD2571314.1"/>
    </source>
</evidence>
<organism evidence="3 4">
    <name type="scientific">Spirosoma soli</name>
    <dbReference type="NCBI Taxonomy" id="1770529"/>
    <lineage>
        <taxon>Bacteria</taxon>
        <taxon>Pseudomonadati</taxon>
        <taxon>Bacteroidota</taxon>
        <taxon>Cytophagia</taxon>
        <taxon>Cytophagales</taxon>
        <taxon>Cytophagaceae</taxon>
        <taxon>Spirosoma</taxon>
    </lineage>
</organism>
<dbReference type="Gene3D" id="3.40.50.2300">
    <property type="match status" value="1"/>
</dbReference>
<dbReference type="SMART" id="SM00448">
    <property type="entry name" value="REC"/>
    <property type="match status" value="1"/>
</dbReference>
<name>A0ABW5M3R3_9BACT</name>
<dbReference type="PANTHER" id="PTHR44520">
    <property type="entry name" value="RESPONSE REGULATOR RCP1-RELATED"/>
    <property type="match status" value="1"/>
</dbReference>
<dbReference type="InterPro" id="IPR052893">
    <property type="entry name" value="TCS_response_regulator"/>
</dbReference>
<dbReference type="Pfam" id="PF00072">
    <property type="entry name" value="Response_reg"/>
    <property type="match status" value="1"/>
</dbReference>
<evidence type="ECO:0000256" key="1">
    <source>
        <dbReference type="PROSITE-ProRule" id="PRU00169"/>
    </source>
</evidence>
<keyword evidence="4" id="KW-1185">Reference proteome</keyword>
<dbReference type="Proteomes" id="UP001597469">
    <property type="component" value="Unassembled WGS sequence"/>
</dbReference>
<gene>
    <name evidence="3" type="ORF">ACFSUS_11765</name>
</gene>
<dbReference type="SUPFAM" id="SSF52172">
    <property type="entry name" value="CheY-like"/>
    <property type="match status" value="1"/>
</dbReference>
<evidence type="ECO:0000259" key="2">
    <source>
        <dbReference type="PROSITE" id="PS50110"/>
    </source>
</evidence>
<dbReference type="InterPro" id="IPR001789">
    <property type="entry name" value="Sig_transdc_resp-reg_receiver"/>
</dbReference>
<dbReference type="InterPro" id="IPR011006">
    <property type="entry name" value="CheY-like_superfamily"/>
</dbReference>
<reference evidence="4" key="1">
    <citation type="journal article" date="2019" name="Int. J. Syst. Evol. Microbiol.">
        <title>The Global Catalogue of Microorganisms (GCM) 10K type strain sequencing project: providing services to taxonomists for standard genome sequencing and annotation.</title>
        <authorList>
            <consortium name="The Broad Institute Genomics Platform"/>
            <consortium name="The Broad Institute Genome Sequencing Center for Infectious Disease"/>
            <person name="Wu L."/>
            <person name="Ma J."/>
        </authorList>
    </citation>
    <scope>NUCLEOTIDE SEQUENCE [LARGE SCALE GENOMIC DNA]</scope>
    <source>
        <strain evidence="4">KCTC 42805</strain>
    </source>
</reference>
<keyword evidence="1" id="KW-0597">Phosphoprotein</keyword>
<sequence length="143" mass="16109">MLDILYVEDNEDDADIFSRLIRKLNQPVTYTILPSGSEAIEYLTRQGRYSDEAAPLPKLVLLDLNLVGLSGFDVIERVRSTDRARGLPIVAFSTSDNPSDIQNAYEVGINAYLVKPGNYQQTGALLERLCQFWLNDNIRIDSK</sequence>
<dbReference type="EMBL" id="JBHULN010000006">
    <property type="protein sequence ID" value="MFD2571314.1"/>
    <property type="molecule type" value="Genomic_DNA"/>
</dbReference>
<accession>A0ABW5M3R3</accession>
<dbReference type="PANTHER" id="PTHR44520:SF1">
    <property type="entry name" value="TWO-COMPONENT SYSTEM REGULATORY PROTEIN"/>
    <property type="match status" value="1"/>
</dbReference>
<dbReference type="RefSeq" id="WP_381522736.1">
    <property type="nucleotide sequence ID" value="NZ_JBHULN010000006.1"/>
</dbReference>
<evidence type="ECO:0000313" key="4">
    <source>
        <dbReference type="Proteomes" id="UP001597469"/>
    </source>
</evidence>
<protein>
    <submittedName>
        <fullName evidence="3">Response regulator</fullName>
    </submittedName>
</protein>
<feature type="domain" description="Response regulatory" evidence="2">
    <location>
        <begin position="3"/>
        <end position="130"/>
    </location>
</feature>
<dbReference type="PROSITE" id="PS50110">
    <property type="entry name" value="RESPONSE_REGULATORY"/>
    <property type="match status" value="1"/>
</dbReference>
<comment type="caution">
    <text evidence="3">The sequence shown here is derived from an EMBL/GenBank/DDBJ whole genome shotgun (WGS) entry which is preliminary data.</text>
</comment>
<feature type="modified residue" description="4-aspartylphosphate" evidence="1">
    <location>
        <position position="63"/>
    </location>
</feature>